<dbReference type="SUPFAM" id="SSF58104">
    <property type="entry name" value="Methyl-accepting chemotaxis protein (MCP) signaling domain"/>
    <property type="match status" value="1"/>
</dbReference>
<dbReference type="Pfam" id="PF12729">
    <property type="entry name" value="4HB_MCP_1"/>
    <property type="match status" value="1"/>
</dbReference>
<feature type="domain" description="HAMP" evidence="10">
    <location>
        <begin position="202"/>
        <end position="255"/>
    </location>
</feature>
<proteinExistence type="inferred from homology"/>
<keyword evidence="4 6" id="KW-0807">Transducer</keyword>
<dbReference type="InterPro" id="IPR004089">
    <property type="entry name" value="MCPsignal_dom"/>
</dbReference>
<dbReference type="AlphaFoldDB" id="A0A969PKY7"/>
<evidence type="ECO:0000256" key="3">
    <source>
        <dbReference type="ARBA" id="ARBA00023136"/>
    </source>
</evidence>
<feature type="domain" description="Methyl-accepting transducer" evidence="9">
    <location>
        <begin position="274"/>
        <end position="531"/>
    </location>
</feature>
<evidence type="ECO:0000259" key="10">
    <source>
        <dbReference type="PROSITE" id="PS50885"/>
    </source>
</evidence>
<evidence type="ECO:0000256" key="4">
    <source>
        <dbReference type="ARBA" id="ARBA00023224"/>
    </source>
</evidence>
<evidence type="ECO:0000256" key="8">
    <source>
        <dbReference type="SAM" id="Phobius"/>
    </source>
</evidence>
<sequence length="562" mass="59459">MTLKAKLLGAFSIVVVIIFVIGGLALSSLSSMNQNGETMYEDRVMALSHLIDVVQFAERARGEMLTSLLTDDPLRAEEALVELAYIDPILEEYAGTYLTSDEAEKLTQFQGEVANFSSALEFMNEEIQAGNMEAATRVTETAAMEFAQVEEALESLIVINEEVAAELNAANQSLFEQSRVLMIAAAVAAVLAAAGLGIFLGRSIGGAAGKVSDYMKAVAAGDLTREPLHVNRKDELGELMASANSMQRNLKDVLRGVTEASQDVTQNSEELLQSVDEMRNGSEQVASTMEELASGAELQAGSAGTLAESIEAFLDQIESSRLAGEAASTETKAADEAAEIGRERRVSSLASMEEIHEAVRAAVDDVRGLDEKTKNITSLVDMIQGVADQTNLLALNAAIEAARAGEHGRGFAVVADEVRKLAEQVSVSVAEITSIVHAIQQESAVVAAGLEGGFKKAEAGAEQVRLTGEAFETVQKAAAASAERMQELTGRLAEVTAGSGKIRSSISEVASVSQQSAAGIEETAASTEQSLSSMEEIASSSSDLARLAENLQEKVQQFQLRA</sequence>
<dbReference type="PANTHER" id="PTHR32089">
    <property type="entry name" value="METHYL-ACCEPTING CHEMOTAXIS PROTEIN MCPB"/>
    <property type="match status" value="1"/>
</dbReference>
<keyword evidence="12" id="KW-1185">Reference proteome</keyword>
<dbReference type="Pfam" id="PF00015">
    <property type="entry name" value="MCPsignal"/>
    <property type="match status" value="1"/>
</dbReference>
<gene>
    <name evidence="11" type="ORF">HCN83_00725</name>
</gene>
<dbReference type="InterPro" id="IPR024478">
    <property type="entry name" value="HlyB_4HB_MCP"/>
</dbReference>
<keyword evidence="3 8" id="KW-0472">Membrane</keyword>
<keyword evidence="2" id="KW-1003">Cell membrane</keyword>
<evidence type="ECO:0000256" key="6">
    <source>
        <dbReference type="PROSITE-ProRule" id="PRU00284"/>
    </source>
</evidence>
<evidence type="ECO:0000313" key="12">
    <source>
        <dbReference type="Proteomes" id="UP000752012"/>
    </source>
</evidence>
<dbReference type="PROSITE" id="PS50111">
    <property type="entry name" value="CHEMOTAXIS_TRANSDUC_2"/>
    <property type="match status" value="1"/>
</dbReference>
<dbReference type="GO" id="GO:0005886">
    <property type="term" value="C:plasma membrane"/>
    <property type="evidence" value="ECO:0007669"/>
    <property type="project" value="UniProtKB-SubCell"/>
</dbReference>
<dbReference type="SMART" id="SM00304">
    <property type="entry name" value="HAMP"/>
    <property type="match status" value="2"/>
</dbReference>
<dbReference type="InterPro" id="IPR004090">
    <property type="entry name" value="Chemotax_Me-accpt_rcpt"/>
</dbReference>
<dbReference type="SMART" id="SM00283">
    <property type="entry name" value="MA"/>
    <property type="match status" value="1"/>
</dbReference>
<feature type="transmembrane region" description="Helical" evidence="8">
    <location>
        <begin position="7"/>
        <end position="29"/>
    </location>
</feature>
<dbReference type="EMBL" id="JAATHJ010000001">
    <property type="protein sequence ID" value="NJP36110.1"/>
    <property type="molecule type" value="Genomic_DNA"/>
</dbReference>
<keyword evidence="8" id="KW-0812">Transmembrane</keyword>
<dbReference type="PANTHER" id="PTHR32089:SF114">
    <property type="entry name" value="METHYL-ACCEPTING CHEMOTAXIS PROTEIN MCPB"/>
    <property type="match status" value="1"/>
</dbReference>
<dbReference type="InterPro" id="IPR003660">
    <property type="entry name" value="HAMP_dom"/>
</dbReference>
<comment type="similarity">
    <text evidence="5">Belongs to the methyl-accepting chemotaxis (MCP) protein family.</text>
</comment>
<evidence type="ECO:0000256" key="2">
    <source>
        <dbReference type="ARBA" id="ARBA00022475"/>
    </source>
</evidence>
<evidence type="ECO:0000256" key="7">
    <source>
        <dbReference type="SAM" id="MobiDB-lite"/>
    </source>
</evidence>
<accession>A0A969PKY7</accession>
<dbReference type="Proteomes" id="UP000752012">
    <property type="component" value="Unassembled WGS sequence"/>
</dbReference>
<organism evidence="11 12">
    <name type="scientific">Alkalicoccus luteus</name>
    <dbReference type="NCBI Taxonomy" id="1237094"/>
    <lineage>
        <taxon>Bacteria</taxon>
        <taxon>Bacillati</taxon>
        <taxon>Bacillota</taxon>
        <taxon>Bacilli</taxon>
        <taxon>Bacillales</taxon>
        <taxon>Bacillaceae</taxon>
        <taxon>Alkalicoccus</taxon>
    </lineage>
</organism>
<feature type="region of interest" description="Disordered" evidence="7">
    <location>
        <begin position="517"/>
        <end position="537"/>
    </location>
</feature>
<evidence type="ECO:0000256" key="1">
    <source>
        <dbReference type="ARBA" id="ARBA00004236"/>
    </source>
</evidence>
<dbReference type="PROSITE" id="PS50885">
    <property type="entry name" value="HAMP"/>
    <property type="match status" value="1"/>
</dbReference>
<dbReference type="CDD" id="cd06225">
    <property type="entry name" value="HAMP"/>
    <property type="match status" value="1"/>
</dbReference>
<reference evidence="11 12" key="1">
    <citation type="submission" date="2020-03" db="EMBL/GenBank/DDBJ databases">
        <title>Assessment of the enzymatic potential of alkaline-tolerant lipase obtained from Bacillus luteus H11 (technogenic soil) for the bioremediation of saline soils contaminated with petroleum substances.</title>
        <authorList>
            <person name="Kalwasinska A."/>
        </authorList>
    </citation>
    <scope>NUCLEOTIDE SEQUENCE [LARGE SCALE GENOMIC DNA]</scope>
    <source>
        <strain evidence="11 12">H11</strain>
    </source>
</reference>
<dbReference type="GO" id="GO:0006935">
    <property type="term" value="P:chemotaxis"/>
    <property type="evidence" value="ECO:0007669"/>
    <property type="project" value="InterPro"/>
</dbReference>
<keyword evidence="8" id="KW-1133">Transmembrane helix</keyword>
<protein>
    <submittedName>
        <fullName evidence="11">HAMP domain-containing protein</fullName>
    </submittedName>
</protein>
<dbReference type="GO" id="GO:0007165">
    <property type="term" value="P:signal transduction"/>
    <property type="evidence" value="ECO:0007669"/>
    <property type="project" value="UniProtKB-KW"/>
</dbReference>
<dbReference type="RefSeq" id="WP_168004389.1">
    <property type="nucleotide sequence ID" value="NZ_JAATHJ010000001.1"/>
</dbReference>
<dbReference type="Gene3D" id="1.10.287.950">
    <property type="entry name" value="Methyl-accepting chemotaxis protein"/>
    <property type="match status" value="1"/>
</dbReference>
<evidence type="ECO:0000313" key="11">
    <source>
        <dbReference type="EMBL" id="NJP36110.1"/>
    </source>
</evidence>
<dbReference type="GO" id="GO:0004888">
    <property type="term" value="F:transmembrane signaling receptor activity"/>
    <property type="evidence" value="ECO:0007669"/>
    <property type="project" value="InterPro"/>
</dbReference>
<dbReference type="Pfam" id="PF00672">
    <property type="entry name" value="HAMP"/>
    <property type="match status" value="1"/>
</dbReference>
<dbReference type="PRINTS" id="PR00260">
    <property type="entry name" value="CHEMTRNSDUCR"/>
</dbReference>
<comment type="subcellular location">
    <subcellularLocation>
        <location evidence="1">Cell membrane</location>
    </subcellularLocation>
</comment>
<name>A0A969PKY7_9BACI</name>
<evidence type="ECO:0000256" key="5">
    <source>
        <dbReference type="ARBA" id="ARBA00029447"/>
    </source>
</evidence>
<comment type="caution">
    <text evidence="11">The sequence shown here is derived from an EMBL/GenBank/DDBJ whole genome shotgun (WGS) entry which is preliminary data.</text>
</comment>
<evidence type="ECO:0000259" key="9">
    <source>
        <dbReference type="PROSITE" id="PS50111"/>
    </source>
</evidence>